<feature type="transmembrane region" description="Helical" evidence="9">
    <location>
        <begin position="334"/>
        <end position="357"/>
    </location>
</feature>
<dbReference type="PANTHER" id="PTHR43271">
    <property type="entry name" value="BLL2771 PROTEIN"/>
    <property type="match status" value="1"/>
</dbReference>
<protein>
    <submittedName>
        <fullName evidence="11">Inner membrane transport protein YnfM</fullName>
    </submittedName>
</protein>
<accession>A0A163SBE7</accession>
<dbReference type="SUPFAM" id="SSF103473">
    <property type="entry name" value="MFS general substrate transporter"/>
    <property type="match status" value="1"/>
</dbReference>
<evidence type="ECO:0000256" key="5">
    <source>
        <dbReference type="ARBA" id="ARBA00022692"/>
    </source>
</evidence>
<feature type="transmembrane region" description="Helical" evidence="9">
    <location>
        <begin position="272"/>
        <end position="290"/>
    </location>
</feature>
<dbReference type="InterPro" id="IPR011701">
    <property type="entry name" value="MFS"/>
</dbReference>
<dbReference type="GO" id="GO:0022857">
    <property type="term" value="F:transmembrane transporter activity"/>
    <property type="evidence" value="ECO:0007669"/>
    <property type="project" value="InterPro"/>
</dbReference>
<keyword evidence="3" id="KW-0813">Transport</keyword>
<evidence type="ECO:0000313" key="11">
    <source>
        <dbReference type="EMBL" id="KZM36215.1"/>
    </source>
</evidence>
<gene>
    <name evidence="11" type="primary">ynfM</name>
    <name evidence="11" type="ORF">OJAG_10940</name>
</gene>
<feature type="transmembrane region" description="Helical" evidence="9">
    <location>
        <begin position="42"/>
        <end position="58"/>
    </location>
</feature>
<reference evidence="11 12" key="1">
    <citation type="submission" date="2016-01" db="EMBL/GenBank/DDBJ databases">
        <title>Genome sequence of Oerskovia enterophila VJag, an agar and cellulose degrading bacterium.</title>
        <authorList>
            <person name="Poehlein A."/>
            <person name="Jag V."/>
            <person name="Bengelsdorf F."/>
            <person name="Duerre P."/>
            <person name="Daniel R."/>
        </authorList>
    </citation>
    <scope>NUCLEOTIDE SEQUENCE [LARGE SCALE GENOMIC DNA]</scope>
    <source>
        <strain evidence="11 12">VJag</strain>
    </source>
</reference>
<proteinExistence type="inferred from homology"/>
<comment type="similarity">
    <text evidence="2">Belongs to the major facilitator superfamily.</text>
</comment>
<dbReference type="EMBL" id="LRIE01000057">
    <property type="protein sequence ID" value="KZM36215.1"/>
    <property type="molecule type" value="Genomic_DNA"/>
</dbReference>
<dbReference type="InterPro" id="IPR036259">
    <property type="entry name" value="MFS_trans_sf"/>
</dbReference>
<evidence type="ECO:0000313" key="12">
    <source>
        <dbReference type="Proteomes" id="UP000076447"/>
    </source>
</evidence>
<sequence>MHWTQESVIPSVERMTTTLVPAPLPPAAWTGHRRGSRGYRRTVAALVCAGVATFAQLYSPQGILPVVAADLGVSAPTASLTVSAATLGLALAVLPWSVVADRVGRVRAIRAALVAASALGVLVPFAPTTELLVAGRFLEGAALGGVPALAVTLLHEEVHAAHTPVVAGLFVGGASVGGLAGRVLAAPVAELAGWRVGLATVSALCAVATVAFVLLVPRARGFSPGGARLREVGALVAANLRDRGLLVLYANGALVIGGFVTIYNYLGFRLEAPPYLLSPAVTSLVFFAYLGGTVSSRLTGSLTVRWGRRRVLAAAGAAMSAGALLTLAPQLPVILLGLVALTAAFFGAHAVASGWVGHRAVVGRAQATSLYNVFYYAASSLLGWLGGVAWVHAGWSGVALFVAGATLVAPLLALGSRSLHEPATATRRAAHPQNLTPSPVAARSSSAS</sequence>
<evidence type="ECO:0000256" key="9">
    <source>
        <dbReference type="SAM" id="Phobius"/>
    </source>
</evidence>
<feature type="transmembrane region" description="Helical" evidence="9">
    <location>
        <begin position="246"/>
        <end position="266"/>
    </location>
</feature>
<feature type="region of interest" description="Disordered" evidence="8">
    <location>
        <begin position="423"/>
        <end position="448"/>
    </location>
</feature>
<keyword evidence="4" id="KW-1003">Cell membrane</keyword>
<dbReference type="CDD" id="cd17324">
    <property type="entry name" value="MFS_NepI_like"/>
    <property type="match status" value="1"/>
</dbReference>
<feature type="transmembrane region" description="Helical" evidence="9">
    <location>
        <begin position="78"/>
        <end position="96"/>
    </location>
</feature>
<organism evidence="11 12">
    <name type="scientific">Oerskovia enterophila</name>
    <dbReference type="NCBI Taxonomy" id="43678"/>
    <lineage>
        <taxon>Bacteria</taxon>
        <taxon>Bacillati</taxon>
        <taxon>Actinomycetota</taxon>
        <taxon>Actinomycetes</taxon>
        <taxon>Micrococcales</taxon>
        <taxon>Cellulomonadaceae</taxon>
        <taxon>Oerskovia</taxon>
    </lineage>
</organism>
<dbReference type="PROSITE" id="PS50850">
    <property type="entry name" value="MFS"/>
    <property type="match status" value="1"/>
</dbReference>
<evidence type="ECO:0000259" key="10">
    <source>
        <dbReference type="PROSITE" id="PS50850"/>
    </source>
</evidence>
<dbReference type="PANTHER" id="PTHR43271:SF1">
    <property type="entry name" value="INNER MEMBRANE TRANSPORT PROTEIN YNFM"/>
    <property type="match status" value="1"/>
</dbReference>
<name>A0A163SBE7_9CELL</name>
<dbReference type="PATRIC" id="fig|43678.3.peg.1144"/>
<evidence type="ECO:0000256" key="3">
    <source>
        <dbReference type="ARBA" id="ARBA00022448"/>
    </source>
</evidence>
<dbReference type="InterPro" id="IPR020846">
    <property type="entry name" value="MFS_dom"/>
</dbReference>
<dbReference type="Proteomes" id="UP000076447">
    <property type="component" value="Unassembled WGS sequence"/>
</dbReference>
<keyword evidence="7 9" id="KW-0472">Membrane</keyword>
<feature type="transmembrane region" description="Helical" evidence="9">
    <location>
        <begin position="393"/>
        <end position="414"/>
    </location>
</feature>
<feature type="transmembrane region" description="Helical" evidence="9">
    <location>
        <begin position="108"/>
        <end position="127"/>
    </location>
</feature>
<feature type="transmembrane region" description="Helical" evidence="9">
    <location>
        <begin position="166"/>
        <end position="184"/>
    </location>
</feature>
<evidence type="ECO:0000256" key="4">
    <source>
        <dbReference type="ARBA" id="ARBA00022475"/>
    </source>
</evidence>
<dbReference type="Pfam" id="PF07690">
    <property type="entry name" value="MFS_1"/>
    <property type="match status" value="1"/>
</dbReference>
<feature type="transmembrane region" description="Helical" evidence="9">
    <location>
        <begin position="133"/>
        <end position="154"/>
    </location>
</feature>
<comment type="subcellular location">
    <subcellularLocation>
        <location evidence="1">Cell membrane</location>
        <topology evidence="1">Multi-pass membrane protein</topology>
    </subcellularLocation>
</comment>
<keyword evidence="6 9" id="KW-1133">Transmembrane helix</keyword>
<dbReference type="GO" id="GO:0005886">
    <property type="term" value="C:plasma membrane"/>
    <property type="evidence" value="ECO:0007669"/>
    <property type="project" value="UniProtKB-SubCell"/>
</dbReference>
<evidence type="ECO:0000256" key="1">
    <source>
        <dbReference type="ARBA" id="ARBA00004651"/>
    </source>
</evidence>
<feature type="domain" description="Major facilitator superfamily (MFS) profile" evidence="10">
    <location>
        <begin position="42"/>
        <end position="421"/>
    </location>
</feature>
<keyword evidence="5 9" id="KW-0812">Transmembrane</keyword>
<feature type="transmembrane region" description="Helical" evidence="9">
    <location>
        <begin position="369"/>
        <end position="387"/>
    </location>
</feature>
<evidence type="ECO:0000256" key="8">
    <source>
        <dbReference type="SAM" id="MobiDB-lite"/>
    </source>
</evidence>
<evidence type="ECO:0000256" key="7">
    <source>
        <dbReference type="ARBA" id="ARBA00023136"/>
    </source>
</evidence>
<comment type="caution">
    <text evidence="11">The sequence shown here is derived from an EMBL/GenBank/DDBJ whole genome shotgun (WGS) entry which is preliminary data.</text>
</comment>
<dbReference type="Gene3D" id="1.20.1250.20">
    <property type="entry name" value="MFS general substrate transporter like domains"/>
    <property type="match status" value="2"/>
</dbReference>
<evidence type="ECO:0000256" key="2">
    <source>
        <dbReference type="ARBA" id="ARBA00008335"/>
    </source>
</evidence>
<dbReference type="AlphaFoldDB" id="A0A163SBE7"/>
<feature type="transmembrane region" description="Helical" evidence="9">
    <location>
        <begin position="196"/>
        <end position="216"/>
    </location>
</feature>
<feature type="transmembrane region" description="Helical" evidence="9">
    <location>
        <begin position="311"/>
        <end position="328"/>
    </location>
</feature>
<evidence type="ECO:0000256" key="6">
    <source>
        <dbReference type="ARBA" id="ARBA00022989"/>
    </source>
</evidence>